<evidence type="ECO:0000313" key="2">
    <source>
        <dbReference type="WBParaSite" id="ACAC_0001171101-mRNA-1"/>
    </source>
</evidence>
<reference evidence="1" key="1">
    <citation type="submission" date="2012-09" db="EMBL/GenBank/DDBJ databases">
        <authorList>
            <person name="Martin A.A."/>
        </authorList>
    </citation>
    <scope>NUCLEOTIDE SEQUENCE</scope>
</reference>
<proteinExistence type="predicted"/>
<sequence>MENLYLEGSPLMDISRRMQDFVLRESFVVNFAVQPMPDFSNENIRKKFEEMVGKLERIPNFGAGPNSTILWTREYSSVSSGRFLRNFCCFVNSKNSSIL</sequence>
<dbReference type="AlphaFoldDB" id="A0A0K0DJU0"/>
<accession>A0A0K0DJU0</accession>
<evidence type="ECO:0000313" key="1">
    <source>
        <dbReference type="Proteomes" id="UP000035642"/>
    </source>
</evidence>
<dbReference type="WBParaSite" id="ACAC_0001171101-mRNA-1">
    <property type="protein sequence ID" value="ACAC_0001171101-mRNA-1"/>
    <property type="gene ID" value="ACAC_0001171101"/>
</dbReference>
<keyword evidence="1" id="KW-1185">Reference proteome</keyword>
<protein>
    <submittedName>
        <fullName evidence="2">Uncharacterized protein</fullName>
    </submittedName>
</protein>
<organism evidence="1 2">
    <name type="scientific">Angiostrongylus cantonensis</name>
    <name type="common">Rat lungworm</name>
    <dbReference type="NCBI Taxonomy" id="6313"/>
    <lineage>
        <taxon>Eukaryota</taxon>
        <taxon>Metazoa</taxon>
        <taxon>Ecdysozoa</taxon>
        <taxon>Nematoda</taxon>
        <taxon>Chromadorea</taxon>
        <taxon>Rhabditida</taxon>
        <taxon>Rhabditina</taxon>
        <taxon>Rhabditomorpha</taxon>
        <taxon>Strongyloidea</taxon>
        <taxon>Metastrongylidae</taxon>
        <taxon>Angiostrongylus</taxon>
    </lineage>
</organism>
<name>A0A0K0DJU0_ANGCA</name>
<reference evidence="2" key="2">
    <citation type="submission" date="2017-02" db="UniProtKB">
        <authorList>
            <consortium name="WormBaseParasite"/>
        </authorList>
    </citation>
    <scope>IDENTIFICATION</scope>
</reference>
<dbReference type="Proteomes" id="UP000035642">
    <property type="component" value="Unassembled WGS sequence"/>
</dbReference>